<dbReference type="EMBL" id="BSXS01002056">
    <property type="protein sequence ID" value="GME78092.1"/>
    <property type="molecule type" value="Genomic_DNA"/>
</dbReference>
<proteinExistence type="predicted"/>
<protein>
    <submittedName>
        <fullName evidence="1">Unnamed protein product</fullName>
    </submittedName>
</protein>
<evidence type="ECO:0000313" key="1">
    <source>
        <dbReference type="EMBL" id="GME78092.1"/>
    </source>
</evidence>
<keyword evidence="2" id="KW-1185">Reference proteome</keyword>
<organism evidence="1 2">
    <name type="scientific">Ambrosiozyma monospora</name>
    <name type="common">Yeast</name>
    <name type="synonym">Endomycopsis monosporus</name>
    <dbReference type="NCBI Taxonomy" id="43982"/>
    <lineage>
        <taxon>Eukaryota</taxon>
        <taxon>Fungi</taxon>
        <taxon>Dikarya</taxon>
        <taxon>Ascomycota</taxon>
        <taxon>Saccharomycotina</taxon>
        <taxon>Pichiomycetes</taxon>
        <taxon>Pichiales</taxon>
        <taxon>Pichiaceae</taxon>
        <taxon>Ambrosiozyma</taxon>
    </lineage>
</organism>
<evidence type="ECO:0000313" key="2">
    <source>
        <dbReference type="Proteomes" id="UP001165064"/>
    </source>
</evidence>
<gene>
    <name evidence="1" type="ORF">Amon02_000329800</name>
</gene>
<comment type="caution">
    <text evidence="1">The sequence shown here is derived from an EMBL/GenBank/DDBJ whole genome shotgun (WGS) entry which is preliminary data.</text>
</comment>
<dbReference type="Proteomes" id="UP001165064">
    <property type="component" value="Unassembled WGS sequence"/>
</dbReference>
<accession>A0ACB5SZZ8</accession>
<sequence length="79" mass="8457">MIVKLVVGGNVHQSHGKSLVNKDTLVLGEIISLDLFGPINEKYGIILKETPGTEDIGLPDDLEDDGNEVISRVVSSSVK</sequence>
<reference evidence="1" key="1">
    <citation type="submission" date="2023-04" db="EMBL/GenBank/DDBJ databases">
        <title>Ambrosiozyma monospora NBRC 10751.</title>
        <authorList>
            <person name="Ichikawa N."/>
            <person name="Sato H."/>
            <person name="Tonouchi N."/>
        </authorList>
    </citation>
    <scope>NUCLEOTIDE SEQUENCE</scope>
    <source>
        <strain evidence="1">NBRC 10751</strain>
    </source>
</reference>
<name>A0ACB5SZZ8_AMBMO</name>